<accession>A0A3N4NLZ0</accession>
<name>A0A3N4NLZ0_9FLAO</name>
<evidence type="ECO:0000259" key="1">
    <source>
        <dbReference type="SMART" id="SM00871"/>
    </source>
</evidence>
<dbReference type="Pfam" id="PF06445">
    <property type="entry name" value="GyrI-like"/>
    <property type="match status" value="1"/>
</dbReference>
<dbReference type="InterPro" id="IPR029442">
    <property type="entry name" value="GyrI-like"/>
</dbReference>
<dbReference type="SMART" id="SM00871">
    <property type="entry name" value="AraC_E_bind"/>
    <property type="match status" value="1"/>
</dbReference>
<feature type="domain" description="AraC effector-binding" evidence="1">
    <location>
        <begin position="2"/>
        <end position="159"/>
    </location>
</feature>
<gene>
    <name evidence="2" type="ORF">EGM88_09310</name>
</gene>
<dbReference type="PANTHER" id="PTHR36444">
    <property type="entry name" value="TRANSCRIPTIONAL REGULATOR PROTEIN YOBU-RELATED"/>
    <property type="match status" value="1"/>
</dbReference>
<organism evidence="2 3">
    <name type="scientific">Aureibaculum marinum</name>
    <dbReference type="NCBI Taxonomy" id="2487930"/>
    <lineage>
        <taxon>Bacteria</taxon>
        <taxon>Pseudomonadati</taxon>
        <taxon>Bacteroidota</taxon>
        <taxon>Flavobacteriia</taxon>
        <taxon>Flavobacteriales</taxon>
        <taxon>Flavobacteriaceae</taxon>
        <taxon>Aureibaculum</taxon>
    </lineage>
</organism>
<dbReference type="OrthoDB" id="8560232at2"/>
<evidence type="ECO:0000313" key="2">
    <source>
        <dbReference type="EMBL" id="RPD96555.1"/>
    </source>
</evidence>
<evidence type="ECO:0000313" key="3">
    <source>
        <dbReference type="Proteomes" id="UP000270856"/>
    </source>
</evidence>
<dbReference type="RefSeq" id="WP_123897806.1">
    <property type="nucleotide sequence ID" value="NZ_RPFJ01000011.1"/>
</dbReference>
<keyword evidence="3" id="KW-1185">Reference proteome</keyword>
<protein>
    <submittedName>
        <fullName evidence="2">AraC family transcriptional regulator</fullName>
    </submittedName>
</protein>
<dbReference type="Proteomes" id="UP000270856">
    <property type="component" value="Unassembled WGS sequence"/>
</dbReference>
<dbReference type="EMBL" id="RPFJ01000011">
    <property type="protein sequence ID" value="RPD96555.1"/>
    <property type="molecule type" value="Genomic_DNA"/>
</dbReference>
<sequence length="164" mass="19357">MQQPKIINIKDKNLIGLSIHTSLAENKTFELWSTFKPRVKEINNRINKGFYSIQVYENNFDIRQFTPNTYFKKWAATEVSDFDTTPKGLQPFTLPGGYYAIFIHKGRPQQFPKTAEYIYGEWLPNSDYELDNRPHFEYIPEHNKPNDPNAKEEVWIPIKLKVSK</sequence>
<dbReference type="Gene3D" id="3.20.80.10">
    <property type="entry name" value="Regulatory factor, effector binding domain"/>
    <property type="match status" value="1"/>
</dbReference>
<dbReference type="SUPFAM" id="SSF55136">
    <property type="entry name" value="Probable bacterial effector-binding domain"/>
    <property type="match status" value="1"/>
</dbReference>
<comment type="caution">
    <text evidence="2">The sequence shown here is derived from an EMBL/GenBank/DDBJ whole genome shotgun (WGS) entry which is preliminary data.</text>
</comment>
<dbReference type="AlphaFoldDB" id="A0A3N4NLZ0"/>
<proteinExistence type="predicted"/>
<dbReference type="InterPro" id="IPR011256">
    <property type="entry name" value="Reg_factor_effector_dom_sf"/>
</dbReference>
<dbReference type="PANTHER" id="PTHR36444:SF2">
    <property type="entry name" value="TRANSCRIPTIONAL REGULATOR PROTEIN YOBU-RELATED"/>
    <property type="match status" value="1"/>
</dbReference>
<dbReference type="InterPro" id="IPR053182">
    <property type="entry name" value="YobU-like_regulator"/>
</dbReference>
<dbReference type="InterPro" id="IPR010499">
    <property type="entry name" value="AraC_E-bd"/>
</dbReference>
<reference evidence="2 3" key="1">
    <citation type="submission" date="2018-11" db="EMBL/GenBank/DDBJ databases">
        <title>Aureibaculum marinum gen. nov., sp. nov., a member of the family Flavobacteriaceae isolated from the Bohai Sea.</title>
        <authorList>
            <person name="Ji X."/>
        </authorList>
    </citation>
    <scope>NUCLEOTIDE SEQUENCE [LARGE SCALE GENOMIC DNA]</scope>
    <source>
        <strain evidence="2 3">BH-SD17</strain>
    </source>
</reference>